<keyword evidence="12" id="KW-1185">Reference proteome</keyword>
<accession>W7KIJ2</accession>
<protein>
    <recommendedName>
        <fullName evidence="1">non-specific serine/threonine protein kinase</fullName>
        <ecNumber evidence="1">2.7.11.1</ecNumber>
    </recommendedName>
</protein>
<keyword evidence="4" id="KW-0547">Nucleotide-binding</keyword>
<name>W7KIJ2_PLAFO</name>
<dbReference type="Pfam" id="PF08648">
    <property type="entry name" value="SNRNP27"/>
    <property type="match status" value="1"/>
</dbReference>
<feature type="compositionally biased region" description="Basic and acidic residues" evidence="9">
    <location>
        <begin position="95"/>
        <end position="114"/>
    </location>
</feature>
<keyword evidence="6" id="KW-0067">ATP-binding</keyword>
<dbReference type="InterPro" id="IPR013957">
    <property type="entry name" value="SNRNP27"/>
</dbReference>
<evidence type="ECO:0000313" key="12">
    <source>
        <dbReference type="Proteomes" id="UP000030673"/>
    </source>
</evidence>
<evidence type="ECO:0000256" key="4">
    <source>
        <dbReference type="ARBA" id="ARBA00022741"/>
    </source>
</evidence>
<keyword evidence="5" id="KW-0418">Kinase</keyword>
<dbReference type="SUPFAM" id="SSF56112">
    <property type="entry name" value="Protein kinase-like (PK-like)"/>
    <property type="match status" value="1"/>
</dbReference>
<feature type="compositionally biased region" description="Basic residues" evidence="9">
    <location>
        <begin position="568"/>
        <end position="621"/>
    </location>
</feature>
<dbReference type="EMBL" id="KE123780">
    <property type="protein sequence ID" value="EWC89347.1"/>
    <property type="molecule type" value="Genomic_DNA"/>
</dbReference>
<dbReference type="GO" id="GO:0008380">
    <property type="term" value="P:RNA splicing"/>
    <property type="evidence" value="ECO:0007669"/>
    <property type="project" value="InterPro"/>
</dbReference>
<dbReference type="InterPro" id="IPR008266">
    <property type="entry name" value="Tyr_kinase_AS"/>
</dbReference>
<evidence type="ECO:0000256" key="1">
    <source>
        <dbReference type="ARBA" id="ARBA00012513"/>
    </source>
</evidence>
<feature type="compositionally biased region" description="Polar residues" evidence="9">
    <location>
        <begin position="660"/>
        <end position="681"/>
    </location>
</feature>
<dbReference type="EC" id="2.7.11.1" evidence="1"/>
<dbReference type="Proteomes" id="UP000030673">
    <property type="component" value="Unassembled WGS sequence"/>
</dbReference>
<dbReference type="Gene3D" id="1.10.510.10">
    <property type="entry name" value="Transferase(Phosphotransferase) domain 1"/>
    <property type="match status" value="1"/>
</dbReference>
<gene>
    <name evidence="11" type="ORF">PFNF54_01912</name>
</gene>
<organism evidence="11 12">
    <name type="scientific">Plasmodium falciparum (isolate NF54)</name>
    <dbReference type="NCBI Taxonomy" id="5843"/>
    <lineage>
        <taxon>Eukaryota</taxon>
        <taxon>Sar</taxon>
        <taxon>Alveolata</taxon>
        <taxon>Apicomplexa</taxon>
        <taxon>Aconoidasida</taxon>
        <taxon>Haemosporida</taxon>
        <taxon>Plasmodiidae</taxon>
        <taxon>Plasmodium</taxon>
        <taxon>Plasmodium (Laverania)</taxon>
    </lineage>
</organism>
<dbReference type="AlphaFoldDB" id="W7KIJ2"/>
<comment type="catalytic activity">
    <reaction evidence="8">
        <text>L-seryl-[protein] + ATP = O-phospho-L-seryl-[protein] + ADP + H(+)</text>
        <dbReference type="Rhea" id="RHEA:17989"/>
        <dbReference type="Rhea" id="RHEA-COMP:9863"/>
        <dbReference type="Rhea" id="RHEA-COMP:11604"/>
        <dbReference type="ChEBI" id="CHEBI:15378"/>
        <dbReference type="ChEBI" id="CHEBI:29999"/>
        <dbReference type="ChEBI" id="CHEBI:30616"/>
        <dbReference type="ChEBI" id="CHEBI:83421"/>
        <dbReference type="ChEBI" id="CHEBI:456216"/>
        <dbReference type="EC" id="2.7.11.1"/>
    </reaction>
</comment>
<feature type="compositionally biased region" description="Low complexity" evidence="9">
    <location>
        <begin position="716"/>
        <end position="728"/>
    </location>
</feature>
<dbReference type="GO" id="GO:0005524">
    <property type="term" value="F:ATP binding"/>
    <property type="evidence" value="ECO:0007669"/>
    <property type="project" value="UniProtKB-KW"/>
</dbReference>
<feature type="region of interest" description="Disordered" evidence="9">
    <location>
        <begin position="568"/>
        <end position="742"/>
    </location>
</feature>
<feature type="region of interest" description="Disordered" evidence="9">
    <location>
        <begin position="1"/>
        <end position="37"/>
    </location>
</feature>
<dbReference type="InterPro" id="IPR000719">
    <property type="entry name" value="Prot_kinase_dom"/>
</dbReference>
<dbReference type="SMART" id="SM00220">
    <property type="entry name" value="S_TKc"/>
    <property type="match status" value="1"/>
</dbReference>
<evidence type="ECO:0000256" key="8">
    <source>
        <dbReference type="ARBA" id="ARBA00048679"/>
    </source>
</evidence>
<feature type="domain" description="Protein kinase" evidence="10">
    <location>
        <begin position="173"/>
        <end position="563"/>
    </location>
</feature>
<evidence type="ECO:0000256" key="3">
    <source>
        <dbReference type="ARBA" id="ARBA00022679"/>
    </source>
</evidence>
<evidence type="ECO:0000256" key="7">
    <source>
        <dbReference type="ARBA" id="ARBA00047899"/>
    </source>
</evidence>
<dbReference type="GO" id="GO:0004674">
    <property type="term" value="F:protein serine/threonine kinase activity"/>
    <property type="evidence" value="ECO:0007669"/>
    <property type="project" value="UniProtKB-KW"/>
</dbReference>
<feature type="region of interest" description="Disordered" evidence="9">
    <location>
        <begin position="89"/>
        <end position="114"/>
    </location>
</feature>
<proteinExistence type="predicted"/>
<feature type="compositionally biased region" description="Basic and acidic residues" evidence="9">
    <location>
        <begin position="687"/>
        <end position="715"/>
    </location>
</feature>
<comment type="catalytic activity">
    <reaction evidence="7">
        <text>L-threonyl-[protein] + ATP = O-phospho-L-threonyl-[protein] + ADP + H(+)</text>
        <dbReference type="Rhea" id="RHEA:46608"/>
        <dbReference type="Rhea" id="RHEA-COMP:11060"/>
        <dbReference type="Rhea" id="RHEA-COMP:11605"/>
        <dbReference type="ChEBI" id="CHEBI:15378"/>
        <dbReference type="ChEBI" id="CHEBI:30013"/>
        <dbReference type="ChEBI" id="CHEBI:30616"/>
        <dbReference type="ChEBI" id="CHEBI:61977"/>
        <dbReference type="ChEBI" id="CHEBI:456216"/>
        <dbReference type="EC" id="2.7.11.1"/>
    </reaction>
</comment>
<keyword evidence="2" id="KW-0723">Serine/threonine-protein kinase</keyword>
<feature type="compositionally biased region" description="Basic and acidic residues" evidence="9">
    <location>
        <begin position="622"/>
        <end position="640"/>
    </location>
</feature>
<dbReference type="PROSITE" id="PS50011">
    <property type="entry name" value="PROTEIN_KINASE_DOM"/>
    <property type="match status" value="1"/>
</dbReference>
<evidence type="ECO:0000256" key="6">
    <source>
        <dbReference type="ARBA" id="ARBA00022840"/>
    </source>
</evidence>
<reference evidence="11 12" key="1">
    <citation type="submission" date="2013-02" db="EMBL/GenBank/DDBJ databases">
        <title>The Genome Sequence of Plasmodium falciparum NF54.</title>
        <authorList>
            <consortium name="The Broad Institute Genome Sequencing Platform"/>
            <consortium name="The Broad Institute Genome Sequencing Center for Infectious Disease"/>
            <person name="Neafsey D."/>
            <person name="Cheeseman I."/>
            <person name="Volkman S."/>
            <person name="Adams J."/>
            <person name="Walker B."/>
            <person name="Young S.K."/>
            <person name="Zeng Q."/>
            <person name="Gargeya S."/>
            <person name="Fitzgerald M."/>
            <person name="Haas B."/>
            <person name="Abouelleil A."/>
            <person name="Alvarado L."/>
            <person name="Arachchi H.M."/>
            <person name="Berlin A.M."/>
            <person name="Chapman S.B."/>
            <person name="Dewar J."/>
            <person name="Goldberg J."/>
            <person name="Griggs A."/>
            <person name="Gujja S."/>
            <person name="Hansen M."/>
            <person name="Howarth C."/>
            <person name="Imamovic A."/>
            <person name="Larimer J."/>
            <person name="McCowan C."/>
            <person name="Murphy C."/>
            <person name="Neiman D."/>
            <person name="Pearson M."/>
            <person name="Priest M."/>
            <person name="Roberts A."/>
            <person name="Saif S."/>
            <person name="Shea T."/>
            <person name="Sisk P."/>
            <person name="Sykes S."/>
            <person name="Wortman J."/>
            <person name="Nusbaum C."/>
            <person name="Birren B."/>
        </authorList>
    </citation>
    <scope>NUCLEOTIDE SEQUENCE [LARGE SCALE GENOMIC DNA]</scope>
    <source>
        <strain evidence="11 12">NF54</strain>
    </source>
</reference>
<evidence type="ECO:0000259" key="10">
    <source>
        <dbReference type="PROSITE" id="PS50011"/>
    </source>
</evidence>
<evidence type="ECO:0000256" key="5">
    <source>
        <dbReference type="ARBA" id="ARBA00022777"/>
    </source>
</evidence>
<dbReference type="PANTHER" id="PTHR24343:SF466">
    <property type="entry name" value="AMP-ACTIVATED PROTEIN KINASE ALPHA SUBUNIT, ISOFORM A"/>
    <property type="match status" value="1"/>
</dbReference>
<dbReference type="InterPro" id="IPR011009">
    <property type="entry name" value="Kinase-like_dom_sf"/>
</dbReference>
<evidence type="ECO:0000256" key="9">
    <source>
        <dbReference type="SAM" id="MobiDB-lite"/>
    </source>
</evidence>
<dbReference type="FunFam" id="1.10.510.10:FF:000367">
    <property type="entry name" value="Serine/threonine protein kinase"/>
    <property type="match status" value="1"/>
</dbReference>
<evidence type="ECO:0000256" key="2">
    <source>
        <dbReference type="ARBA" id="ARBA00022527"/>
    </source>
</evidence>
<feature type="compositionally biased region" description="Basic and acidic residues" evidence="9">
    <location>
        <begin position="1"/>
        <end position="19"/>
    </location>
</feature>
<keyword evidence="3" id="KW-0808">Transferase</keyword>
<dbReference type="PANTHER" id="PTHR24343">
    <property type="entry name" value="SERINE/THREONINE KINASE"/>
    <property type="match status" value="1"/>
</dbReference>
<dbReference type="OMA" id="NICPKLY"/>
<sequence length="805" mass="96851">MKKTHENKAECEKNEDKNCMKKTHGNKAEDEKNEDILLMSPTKGNNLWTRLKKGFSRGMCMNFLLNDNNEKKLSTLYVTNMLKNQLNSYYGSKNSNDKKLEKSDNEGGEEKYDNSNKEQNMIYNWKIGKECFMKKLDSVHNFEMNGVNYYDFNLISIPTIGYSKSSKRLQLMYKTDVIYGENENDKNNLKKKKLFLKKVPANLWIEQYKLMKEYDGEYVYSGENYVMEFLVLSFLDTYHPNICPKLYKILYEPPNKEYIKDENKKFQNIDDFVKYMEDIIEHNKRNNANNNVDNNNNIHNHKNNINYCITNSDNKHDNNNNDNNSDNNCGYVVMVSEYYGEDIFDFIIKRRKNIFLKIRRKDKINILHACLKLLARLHDAGLCHLDLTPDNILISKSMDLRLCDFAKSTPMYSNKLRHLKESEDSYKFESYETHVAKSAYTPPECWEIYWRYYELKIKEPLEYLKLITNQEERKQFYFDVACADKFMLGVLFIWIWTSGNLWVCSDPLQDDYFHCLMKSDMNFNNFPCSQNWPHGLKHIIKQLLHMKYRKDLNLNILGIHPWWYKKKHRKGRSPSRSRSRERNKHRSGRNRSRSLEKHRHRRRDSHRHRHDDRRRSRSRDKYRHDDRHRSRRRLSYDKYEKRKLRSYSTDSMEDKKNDKISLNNIQTYDNNDSNIKKNNTYVEEDDQYKNEEDSNDRRDECVDKNSKEKDHDNKNKNQNQDKNQSQDKYQNEEKNNDILNDNILNEELSEGEMIKRIMGISEFSTTYNKCHKSTDISGINKRTKRKYRQYMNRRGGFNRPLSPTF</sequence>
<dbReference type="Pfam" id="PF00069">
    <property type="entry name" value="Pkinase"/>
    <property type="match status" value="1"/>
</dbReference>
<evidence type="ECO:0000313" key="11">
    <source>
        <dbReference type="EMBL" id="EWC89347.1"/>
    </source>
</evidence>
<dbReference type="PROSITE" id="PS00109">
    <property type="entry name" value="PROTEIN_KINASE_TYR"/>
    <property type="match status" value="1"/>
</dbReference>